<dbReference type="Pfam" id="PF00586">
    <property type="entry name" value="AIRS"/>
    <property type="match status" value="2"/>
</dbReference>
<dbReference type="SUPFAM" id="SSF55326">
    <property type="entry name" value="PurM N-terminal domain-like"/>
    <property type="match status" value="2"/>
</dbReference>
<evidence type="ECO:0000313" key="13">
    <source>
        <dbReference type="Proteomes" id="UP001151287"/>
    </source>
</evidence>
<evidence type="ECO:0000313" key="12">
    <source>
        <dbReference type="EMBL" id="KAJ1683916.1"/>
    </source>
</evidence>
<dbReference type="PIRSF" id="PIRSF001587">
    <property type="entry name" value="FGAM_synthase_II"/>
    <property type="match status" value="1"/>
</dbReference>
<dbReference type="OrthoDB" id="7084781at2759"/>
<evidence type="ECO:0000259" key="9">
    <source>
        <dbReference type="Pfam" id="PF00586"/>
    </source>
</evidence>
<accession>A0A9P9Z8Y7</accession>
<dbReference type="CDD" id="cd02203">
    <property type="entry name" value="PurL_repeat1"/>
    <property type="match status" value="1"/>
</dbReference>
<feature type="domain" description="PurM-like N-terminal" evidence="9">
    <location>
        <begin position="440"/>
        <end position="559"/>
    </location>
</feature>
<keyword evidence="2" id="KW-0436">Ligase</keyword>
<evidence type="ECO:0000256" key="6">
    <source>
        <dbReference type="ARBA" id="ARBA00022840"/>
    </source>
</evidence>
<evidence type="ECO:0000256" key="1">
    <source>
        <dbReference type="ARBA" id="ARBA00022490"/>
    </source>
</evidence>
<dbReference type="EMBL" id="JAMQYH010000076">
    <property type="protein sequence ID" value="KAJ1683916.1"/>
    <property type="molecule type" value="Genomic_DNA"/>
</dbReference>
<dbReference type="Gene3D" id="3.90.650.10">
    <property type="entry name" value="PurM-like C-terminal domain"/>
    <property type="match status" value="2"/>
</dbReference>
<feature type="domain" description="PurM-like C-terminal" evidence="10">
    <location>
        <begin position="197"/>
        <end position="355"/>
    </location>
</feature>
<sequence>MLDKALALGMTEAEYNRVTDTLKREPTSTELAMISVEWSEHCGYPRSKNLLRLLPKDGHYASIAGADTGGIEVEPNLTVVFKMESHNHPSQVEPRQGAATGIGGIIRDIFTVGARPIANLNSLRFGLLDDPQHGAKARYLFGGVVDGISFYGNCMGIPTVAGEVAFNPSYRGNCLVGAMSVGVVASDAVASSAARGVGNPVMYFGNATGRDGIGGCSILASHEMSDLAARPTVQVGDPFSEKCLLEATLEALRTGAMVSMKDMGAAGLTCTTCEQAADGINSYGEAVGMDINLDLVPLREADMEAFEIMMSESQERMLGVVHAGREQEIIDIFEKWGTYARVVGHVTDDGNITIRRNGEVVAQLGALFLADAPRYDLPQEEPTYLSDRHKFDFGRVPLPTDYGQTLLQLLQAPNIASKEWVYSQYDHMVGTNTVVRPGEGDAAVLRLKESPSGKGLAVKADCNSRYVYLNPERGSQIAIAECARNLICVGAEPAGVTDCLCFGNPEKPDRFWTFARSIDGIASACRHFRVPVVSGNVSLYNESPDSAIHPSPLIGMIGVLEHVDHAVGMGFRDSGDLVVLIGDSKDELGGSEYLFAVHGLEEGDAPSLDLDRELNVHRLTLAAIRRQLIKSAHDCSDGGLAVTLAESCIAGEIGASIELAPEVEAVANTRLDSVLFGESQSRIVVSVSRENWSHPTGHGPQNRRSGFPVGHRGRRPPHSGRQPRGLLAPSGKFARRATHRRLPCRLS</sequence>
<comment type="caution">
    <text evidence="12">The sequence shown here is derived from an EMBL/GenBank/DDBJ whole genome shotgun (WGS) entry which is preliminary data.</text>
</comment>
<dbReference type="SUPFAM" id="SSF56042">
    <property type="entry name" value="PurM C-terminal domain-like"/>
    <property type="match status" value="2"/>
</dbReference>
<dbReference type="InterPro" id="IPR036921">
    <property type="entry name" value="PurM-like_N_sf"/>
</dbReference>
<dbReference type="Proteomes" id="UP001151287">
    <property type="component" value="Unassembled WGS sequence"/>
</dbReference>
<feature type="domain" description="Phosphoribosylformylglycinamidine synthase linker" evidence="11">
    <location>
        <begin position="4"/>
        <end position="44"/>
    </location>
</feature>
<dbReference type="GO" id="GO:0005524">
    <property type="term" value="F:ATP binding"/>
    <property type="evidence" value="ECO:0007669"/>
    <property type="project" value="UniProtKB-KW"/>
</dbReference>
<keyword evidence="13" id="KW-1185">Reference proteome</keyword>
<keyword evidence="7" id="KW-0460">Magnesium</keyword>
<dbReference type="InterPro" id="IPR036676">
    <property type="entry name" value="PurM-like_C_sf"/>
</dbReference>
<dbReference type="InterPro" id="IPR016188">
    <property type="entry name" value="PurM-like_N"/>
</dbReference>
<dbReference type="HAMAP" id="MF_00420">
    <property type="entry name" value="PurL_2"/>
    <property type="match status" value="1"/>
</dbReference>
<keyword evidence="5" id="KW-0658">Purine biosynthesis</keyword>
<dbReference type="Gene3D" id="3.30.1330.10">
    <property type="entry name" value="PurM-like, N-terminal domain"/>
    <property type="match status" value="2"/>
</dbReference>
<dbReference type="InterPro" id="IPR010074">
    <property type="entry name" value="PRibForGlyAmidine_synth_PurL"/>
</dbReference>
<organism evidence="12 13">
    <name type="scientific">Rhynchospora breviuscula</name>
    <dbReference type="NCBI Taxonomy" id="2022672"/>
    <lineage>
        <taxon>Eukaryota</taxon>
        <taxon>Viridiplantae</taxon>
        <taxon>Streptophyta</taxon>
        <taxon>Embryophyta</taxon>
        <taxon>Tracheophyta</taxon>
        <taxon>Spermatophyta</taxon>
        <taxon>Magnoliopsida</taxon>
        <taxon>Liliopsida</taxon>
        <taxon>Poales</taxon>
        <taxon>Cyperaceae</taxon>
        <taxon>Cyperoideae</taxon>
        <taxon>Rhynchosporeae</taxon>
        <taxon>Rhynchospora</taxon>
    </lineage>
</organism>
<dbReference type="GO" id="GO:0006189">
    <property type="term" value="P:'de novo' IMP biosynthetic process"/>
    <property type="evidence" value="ECO:0007669"/>
    <property type="project" value="InterPro"/>
</dbReference>
<feature type="region of interest" description="Disordered" evidence="8">
    <location>
        <begin position="690"/>
        <end position="733"/>
    </location>
</feature>
<reference evidence="12" key="1">
    <citation type="journal article" date="2022" name="Cell">
        <title>Repeat-based holocentromeres influence genome architecture and karyotype evolution.</title>
        <authorList>
            <person name="Hofstatter P.G."/>
            <person name="Thangavel G."/>
            <person name="Lux T."/>
            <person name="Neumann P."/>
            <person name="Vondrak T."/>
            <person name="Novak P."/>
            <person name="Zhang M."/>
            <person name="Costa L."/>
            <person name="Castellani M."/>
            <person name="Scott A."/>
            <person name="Toegelov H."/>
            <person name="Fuchs J."/>
            <person name="Mata-Sucre Y."/>
            <person name="Dias Y."/>
            <person name="Vanzela A.L.L."/>
            <person name="Huettel B."/>
            <person name="Almeida C.C.S."/>
            <person name="Simkova H."/>
            <person name="Souza G."/>
            <person name="Pedrosa-Harand A."/>
            <person name="Macas J."/>
            <person name="Mayer K.F.X."/>
            <person name="Houben A."/>
            <person name="Marques A."/>
        </authorList>
    </citation>
    <scope>NUCLEOTIDE SEQUENCE</scope>
    <source>
        <strain evidence="12">RhyBre1mFocal</strain>
    </source>
</reference>
<dbReference type="Pfam" id="PF18072">
    <property type="entry name" value="FGAR-AT_linker"/>
    <property type="match status" value="1"/>
</dbReference>
<dbReference type="InterPro" id="IPR010918">
    <property type="entry name" value="PurM-like_C_dom"/>
</dbReference>
<evidence type="ECO:0000256" key="8">
    <source>
        <dbReference type="SAM" id="MobiDB-lite"/>
    </source>
</evidence>
<dbReference type="NCBIfam" id="NF002290">
    <property type="entry name" value="PRK01213.1"/>
    <property type="match status" value="1"/>
</dbReference>
<dbReference type="GO" id="GO:0004642">
    <property type="term" value="F:phosphoribosylformylglycinamidine synthase activity"/>
    <property type="evidence" value="ECO:0007669"/>
    <property type="project" value="InterPro"/>
</dbReference>
<evidence type="ECO:0000259" key="10">
    <source>
        <dbReference type="Pfam" id="PF02769"/>
    </source>
</evidence>
<dbReference type="AlphaFoldDB" id="A0A9P9Z8Y7"/>
<dbReference type="Pfam" id="PF02769">
    <property type="entry name" value="AIRS_C"/>
    <property type="match status" value="2"/>
</dbReference>
<proteinExistence type="inferred from homology"/>
<dbReference type="GO" id="GO:0046872">
    <property type="term" value="F:metal ion binding"/>
    <property type="evidence" value="ECO:0007669"/>
    <property type="project" value="UniProtKB-KW"/>
</dbReference>
<name>A0A9P9Z8Y7_9POAL</name>
<dbReference type="InterPro" id="IPR041609">
    <property type="entry name" value="PurL_linker"/>
</dbReference>
<keyword evidence="6" id="KW-0067">ATP-binding</keyword>
<evidence type="ECO:0000256" key="2">
    <source>
        <dbReference type="ARBA" id="ARBA00022598"/>
    </source>
</evidence>
<keyword evidence="3" id="KW-0479">Metal-binding</keyword>
<keyword evidence="4" id="KW-0547">Nucleotide-binding</keyword>
<evidence type="ECO:0000256" key="5">
    <source>
        <dbReference type="ARBA" id="ARBA00022755"/>
    </source>
</evidence>
<gene>
    <name evidence="12" type="ORF">LUZ63_020869</name>
</gene>
<evidence type="ECO:0000259" key="11">
    <source>
        <dbReference type="Pfam" id="PF18072"/>
    </source>
</evidence>
<feature type="domain" description="PurM-like N-terminal" evidence="9">
    <location>
        <begin position="66"/>
        <end position="184"/>
    </location>
</feature>
<evidence type="ECO:0000256" key="4">
    <source>
        <dbReference type="ARBA" id="ARBA00022741"/>
    </source>
</evidence>
<feature type="domain" description="PurM-like C-terminal" evidence="10">
    <location>
        <begin position="574"/>
        <end position="691"/>
    </location>
</feature>
<dbReference type="PANTHER" id="PTHR43555:SF1">
    <property type="entry name" value="PHOSPHORIBOSYLFORMYLGLYCINAMIDINE SYNTHASE SUBUNIT PURL"/>
    <property type="match status" value="1"/>
</dbReference>
<keyword evidence="1" id="KW-0963">Cytoplasm</keyword>
<dbReference type="PANTHER" id="PTHR43555">
    <property type="entry name" value="PHOSPHORIBOSYLFORMYLGLYCINAMIDINE SYNTHASE SUBUNIT PURL"/>
    <property type="match status" value="1"/>
</dbReference>
<evidence type="ECO:0000256" key="3">
    <source>
        <dbReference type="ARBA" id="ARBA00022723"/>
    </source>
</evidence>
<protein>
    <submittedName>
        <fullName evidence="12">Uncharacterized protein</fullName>
    </submittedName>
</protein>
<evidence type="ECO:0000256" key="7">
    <source>
        <dbReference type="ARBA" id="ARBA00022842"/>
    </source>
</evidence>
<dbReference type="CDD" id="cd02204">
    <property type="entry name" value="PurL_repeat2"/>
    <property type="match status" value="1"/>
</dbReference>
<dbReference type="NCBIfam" id="TIGR01736">
    <property type="entry name" value="FGAM_synth_II"/>
    <property type="match status" value="1"/>
</dbReference>